<gene>
    <name evidence="2" type="ORF">CSB93_4341</name>
</gene>
<name>A0A2R3IV26_9PSED</name>
<keyword evidence="3" id="KW-1185">Reference proteome</keyword>
<evidence type="ECO:0000256" key="1">
    <source>
        <dbReference type="SAM" id="MobiDB-lite"/>
    </source>
</evidence>
<dbReference type="EMBL" id="CP027169">
    <property type="protein sequence ID" value="AVK05770.1"/>
    <property type="molecule type" value="Genomic_DNA"/>
</dbReference>
<dbReference type="AlphaFoldDB" id="A0A2R3IV26"/>
<evidence type="ECO:0000313" key="3">
    <source>
        <dbReference type="Proteomes" id="UP000238390"/>
    </source>
</evidence>
<sequence length="41" mass="4810">MSCDEKFISRFKAFRLPEYAGRRPPRVTPARPARVQECTLQ</sequence>
<proteinExistence type="predicted"/>
<accession>A0A2R3IV26</accession>
<dbReference type="Proteomes" id="UP000238390">
    <property type="component" value="Chromosome"/>
</dbReference>
<evidence type="ECO:0000313" key="2">
    <source>
        <dbReference type="EMBL" id="AVK05770.1"/>
    </source>
</evidence>
<organism evidence="2 3">
    <name type="scientific">Pseudomonas paraeruginosa</name>
    <dbReference type="NCBI Taxonomy" id="2994495"/>
    <lineage>
        <taxon>Bacteria</taxon>
        <taxon>Pseudomonadati</taxon>
        <taxon>Pseudomonadota</taxon>
        <taxon>Gammaproteobacteria</taxon>
        <taxon>Pseudomonadales</taxon>
        <taxon>Pseudomonadaceae</taxon>
        <taxon>Pseudomonas</taxon>
    </lineage>
</organism>
<reference evidence="2 3" key="1">
    <citation type="submission" date="2018-02" db="EMBL/GenBank/DDBJ databases">
        <title>FDA/CDC Antimicrobial Resistant Isolate Bank Genome Sequencing.</title>
        <authorList>
            <person name="Benahmed F.H."/>
            <person name="Lutgring J.D."/>
            <person name="Yoo B."/>
            <person name="Machado M."/>
            <person name="Brown A."/>
            <person name="McAllister G."/>
            <person name="Perry A."/>
            <person name="Halpin A.L."/>
            <person name="Vavikolanu K."/>
            <person name="Ott S."/>
            <person name="Zhao X."/>
            <person name="Tallon L.J."/>
            <person name="Sadzewicz L."/>
            <person name="Aluvathingal J."/>
            <person name="Nadendla S."/>
            <person name="Voskania-kordi A."/>
            <person name="Simonyan V."/>
            <person name="Patel J."/>
            <person name="Shawar R.M."/>
        </authorList>
    </citation>
    <scope>NUCLEOTIDE SEQUENCE [LARGE SCALE GENOMIC DNA]</scope>
    <source>
        <strain evidence="2 3">AR_0356</strain>
    </source>
</reference>
<feature type="region of interest" description="Disordered" evidence="1">
    <location>
        <begin position="22"/>
        <end position="41"/>
    </location>
</feature>
<protein>
    <submittedName>
        <fullName evidence="2">Uncharacterized protein</fullName>
    </submittedName>
</protein>